<comment type="similarity">
    <text evidence="1">Belongs to the HAD-like hydrolase superfamily. PhnX family.</text>
</comment>
<accession>A0ABR9CF24</accession>
<dbReference type="HAMAP" id="MF_01375">
    <property type="entry name" value="PhnX"/>
    <property type="match status" value="1"/>
</dbReference>
<dbReference type="NCBIfam" id="TIGR01422">
    <property type="entry name" value="phosphonatase"/>
    <property type="match status" value="1"/>
</dbReference>
<dbReference type="SUPFAM" id="SSF56784">
    <property type="entry name" value="HAD-like"/>
    <property type="match status" value="1"/>
</dbReference>
<dbReference type="SFLD" id="SFLDG01129">
    <property type="entry name" value="C1.5:_HAD__Beta-PGM__Phosphata"/>
    <property type="match status" value="1"/>
</dbReference>
<evidence type="ECO:0000313" key="2">
    <source>
        <dbReference type="EMBL" id="MBD8878469.1"/>
    </source>
</evidence>
<reference evidence="2 3" key="1">
    <citation type="submission" date="2020-09" db="EMBL/GenBank/DDBJ databases">
        <title>The genome sequence of type strain Labrenzia polysiphoniae KACC 19711.</title>
        <authorList>
            <person name="Liu Y."/>
        </authorList>
    </citation>
    <scope>NUCLEOTIDE SEQUENCE [LARGE SCALE GENOMIC DNA]</scope>
    <source>
        <strain evidence="2 3">KACC 19711</strain>
    </source>
</reference>
<dbReference type="Pfam" id="PF00702">
    <property type="entry name" value="Hydrolase"/>
    <property type="match status" value="1"/>
</dbReference>
<dbReference type="PANTHER" id="PTHR43434:SF19">
    <property type="entry name" value="PHOSPHONOACETALDEHYDE HYDROLASE"/>
    <property type="match status" value="1"/>
</dbReference>
<dbReference type="EC" id="3.11.1.1" evidence="1"/>
<dbReference type="GO" id="GO:0050194">
    <property type="term" value="F:phosphonoacetaldehyde hydrolase activity"/>
    <property type="evidence" value="ECO:0007669"/>
    <property type="project" value="UniProtKB-EC"/>
</dbReference>
<dbReference type="RefSeq" id="WP_192110896.1">
    <property type="nucleotide sequence ID" value="NZ_JACYXJ010000007.1"/>
</dbReference>
<keyword evidence="1 2" id="KW-0378">Hydrolase</keyword>
<feature type="active site" description="Schiff-base intermediate with substrate" evidence="1">
    <location>
        <position position="51"/>
    </location>
</feature>
<dbReference type="InterPro" id="IPR023214">
    <property type="entry name" value="HAD_sf"/>
</dbReference>
<comment type="subunit">
    <text evidence="1">Homodimer.</text>
</comment>
<dbReference type="SFLD" id="SFLDS00003">
    <property type="entry name" value="Haloacid_Dehalogenase"/>
    <property type="match status" value="1"/>
</dbReference>
<evidence type="ECO:0000256" key="1">
    <source>
        <dbReference type="HAMAP-Rule" id="MF_01375"/>
    </source>
</evidence>
<dbReference type="EMBL" id="JACYXJ010000007">
    <property type="protein sequence ID" value="MBD8878469.1"/>
    <property type="molecule type" value="Genomic_DNA"/>
</dbReference>
<feature type="binding site" evidence="1">
    <location>
        <position position="10"/>
    </location>
    <ligand>
        <name>Mg(2+)</name>
        <dbReference type="ChEBI" id="CHEBI:18420"/>
    </ligand>
</feature>
<comment type="caution">
    <text evidence="2">The sequence shown here is derived from an EMBL/GenBank/DDBJ whole genome shotgun (WGS) entry which is preliminary data.</text>
</comment>
<sequence>MTKFKAVVFDWAGTMIDFGSFAPMGVFVKAFEKFGITATIEQARAPMGAPKWDHIRSMMDDPDIAAQWTDKHGAAPTDADVDAVYKIFVPMNEEVVADFATLVPGAKEVVTWLRARSMKIGSTTGYTRSIMKRVLPVAAAQGYEPDNLICADDLPEGRPGPIGMYQCFVDLVVYPPELVIKVDDTEPGIAEGVAAGCVTVGLALSGNYAGKTPEELAALPESEVDALRQLATEKLTAAGADHVIDTVADLPALIERLEQA</sequence>
<comment type="catalytic activity">
    <reaction evidence="1">
        <text>phosphonoacetaldehyde + H2O = acetaldehyde + phosphate + H(+)</text>
        <dbReference type="Rhea" id="RHEA:18905"/>
        <dbReference type="ChEBI" id="CHEBI:15343"/>
        <dbReference type="ChEBI" id="CHEBI:15377"/>
        <dbReference type="ChEBI" id="CHEBI:15378"/>
        <dbReference type="ChEBI" id="CHEBI:43474"/>
        <dbReference type="ChEBI" id="CHEBI:58383"/>
        <dbReference type="EC" id="3.11.1.1"/>
    </reaction>
</comment>
<dbReference type="Gene3D" id="1.10.150.240">
    <property type="entry name" value="Putative phosphatase, domain 2"/>
    <property type="match status" value="1"/>
</dbReference>
<keyword evidence="1" id="KW-0460">Magnesium</keyword>
<dbReference type="Proteomes" id="UP000615687">
    <property type="component" value="Unassembled WGS sequence"/>
</dbReference>
<dbReference type="InterPro" id="IPR050155">
    <property type="entry name" value="HAD-like_hydrolase_sf"/>
</dbReference>
<gene>
    <name evidence="1" type="primary">phnX</name>
    <name evidence="2" type="ORF">IG617_19410</name>
</gene>
<protein>
    <recommendedName>
        <fullName evidence="1">Phosphonoacetaldehyde hydrolase</fullName>
        <shortName evidence="1">Phosphonatase</shortName>
        <ecNumber evidence="1">3.11.1.1</ecNumber>
    </recommendedName>
    <alternativeName>
        <fullName evidence="1">Phosphonoacetaldehyde phosphonohydrolase</fullName>
    </alternativeName>
</protein>
<dbReference type="InterPro" id="IPR006323">
    <property type="entry name" value="Phosphonoacetald_hydro"/>
</dbReference>
<proteinExistence type="inferred from homology"/>
<organism evidence="2 3">
    <name type="scientific">Roseibium polysiphoniae</name>
    <dbReference type="NCBI Taxonomy" id="2571221"/>
    <lineage>
        <taxon>Bacteria</taxon>
        <taxon>Pseudomonadati</taxon>
        <taxon>Pseudomonadota</taxon>
        <taxon>Alphaproteobacteria</taxon>
        <taxon>Hyphomicrobiales</taxon>
        <taxon>Stappiaceae</taxon>
        <taxon>Roseibium</taxon>
    </lineage>
</organism>
<name>A0ABR9CF24_9HYPH</name>
<dbReference type="InterPro" id="IPR036412">
    <property type="entry name" value="HAD-like_sf"/>
</dbReference>
<keyword evidence="1" id="KW-0704">Schiff base</keyword>
<feature type="binding site" evidence="1">
    <location>
        <position position="12"/>
    </location>
    <ligand>
        <name>Mg(2+)</name>
        <dbReference type="ChEBI" id="CHEBI:18420"/>
    </ligand>
</feature>
<keyword evidence="1" id="KW-0479">Metal-binding</keyword>
<keyword evidence="3" id="KW-1185">Reference proteome</keyword>
<feature type="binding site" evidence="1">
    <location>
        <position position="184"/>
    </location>
    <ligand>
        <name>Mg(2+)</name>
        <dbReference type="ChEBI" id="CHEBI:18420"/>
    </ligand>
</feature>
<evidence type="ECO:0000313" key="3">
    <source>
        <dbReference type="Proteomes" id="UP000615687"/>
    </source>
</evidence>
<dbReference type="Gene3D" id="3.40.50.1000">
    <property type="entry name" value="HAD superfamily/HAD-like"/>
    <property type="match status" value="1"/>
</dbReference>
<dbReference type="PANTHER" id="PTHR43434">
    <property type="entry name" value="PHOSPHOGLYCOLATE PHOSPHATASE"/>
    <property type="match status" value="1"/>
</dbReference>
<dbReference type="InterPro" id="IPR023198">
    <property type="entry name" value="PGP-like_dom2"/>
</dbReference>
<comment type="function">
    <text evidence="1">Involved in phosphonate degradation.</text>
</comment>
<feature type="active site" description="Nucleophile" evidence="1">
    <location>
        <position position="10"/>
    </location>
</feature>
<comment type="cofactor">
    <cofactor evidence="1">
        <name>Mg(2+)</name>
        <dbReference type="ChEBI" id="CHEBI:18420"/>
    </cofactor>
    <text evidence="1">Binds 1 Mg(2+) ion per subunit.</text>
</comment>